<dbReference type="RefSeq" id="WP_211845718.1">
    <property type="nucleotide sequence ID" value="NZ_JAAEDL010000005.1"/>
</dbReference>
<comment type="caution">
    <text evidence="1">The sequence shown here is derived from an EMBL/GenBank/DDBJ whole genome shotgun (WGS) entry which is preliminary data.</text>
</comment>
<dbReference type="InterPro" id="IPR011231">
    <property type="entry name" value="Phage_VT1-Sakai_H0018"/>
</dbReference>
<evidence type="ECO:0000313" key="2">
    <source>
        <dbReference type="Proteomes" id="UP001138709"/>
    </source>
</evidence>
<dbReference type="Pfam" id="PF09956">
    <property type="entry name" value="Phage_cement_2"/>
    <property type="match status" value="1"/>
</dbReference>
<sequence length="90" mass="9203">MHDWLRPDPAFKREAEAAGAEFGAGLFSLAKVTGTAFDLGDVLFWDNAAHNLATDDEDNLAVGICVEAAGSSATTAKVKLGAPPAMVAGA</sequence>
<proteinExistence type="predicted"/>
<keyword evidence="2" id="KW-1185">Reference proteome</keyword>
<gene>
    <name evidence="1" type="ORF">GXW74_06770</name>
</gene>
<reference evidence="1" key="1">
    <citation type="submission" date="2020-01" db="EMBL/GenBank/DDBJ databases">
        <authorList>
            <person name="Rat A."/>
        </authorList>
    </citation>
    <scope>NUCLEOTIDE SEQUENCE</scope>
    <source>
        <strain evidence="1">LMG 31228</strain>
    </source>
</reference>
<dbReference type="EMBL" id="JAAEDL010000005">
    <property type="protein sequence ID" value="MBR0680182.1"/>
    <property type="molecule type" value="Genomic_DNA"/>
</dbReference>
<protein>
    <submittedName>
        <fullName evidence="1">DUF2190 family protein</fullName>
    </submittedName>
</protein>
<reference evidence="1" key="2">
    <citation type="journal article" date="2021" name="Syst. Appl. Microbiol.">
        <title>Roseomonas hellenica sp. nov., isolated from roots of wild-growing Alkanna tinctoria.</title>
        <authorList>
            <person name="Rat A."/>
            <person name="Naranjo H.D."/>
            <person name="Lebbe L."/>
            <person name="Cnockaert M."/>
            <person name="Krigas N."/>
            <person name="Grigoriadou K."/>
            <person name="Maloupa E."/>
            <person name="Willems A."/>
        </authorList>
    </citation>
    <scope>NUCLEOTIDE SEQUENCE</scope>
    <source>
        <strain evidence="1">LMG 31228</strain>
    </source>
</reference>
<dbReference type="Proteomes" id="UP001138709">
    <property type="component" value="Unassembled WGS sequence"/>
</dbReference>
<accession>A0A9X9X8Z6</accession>
<evidence type="ECO:0000313" key="1">
    <source>
        <dbReference type="EMBL" id="MBR0680182.1"/>
    </source>
</evidence>
<name>A0A9X9X8Z6_9PROT</name>
<dbReference type="AlphaFoldDB" id="A0A9X9X8Z6"/>
<organism evidence="1 2">
    <name type="scientific">Neoroseomonas eburnea</name>
    <dbReference type="NCBI Taxonomy" id="1346889"/>
    <lineage>
        <taxon>Bacteria</taxon>
        <taxon>Pseudomonadati</taxon>
        <taxon>Pseudomonadota</taxon>
        <taxon>Alphaproteobacteria</taxon>
        <taxon>Acetobacterales</taxon>
        <taxon>Acetobacteraceae</taxon>
        <taxon>Neoroseomonas</taxon>
    </lineage>
</organism>